<dbReference type="PaxDb" id="3055-EDP00211"/>
<dbReference type="ExpressionAtlas" id="A8J7N3">
    <property type="expression patterns" value="baseline"/>
</dbReference>
<dbReference type="EMBL" id="CM008964">
    <property type="protein sequence ID" value="PNW84674.1"/>
    <property type="molecule type" value="Genomic_DNA"/>
</dbReference>
<feature type="region of interest" description="Disordered" evidence="1">
    <location>
        <begin position="1"/>
        <end position="33"/>
    </location>
</feature>
<dbReference type="InParanoid" id="A8J7N3"/>
<evidence type="ECO:0000313" key="3">
    <source>
        <dbReference type="Proteomes" id="UP000006906"/>
    </source>
</evidence>
<dbReference type="OrthoDB" id="406448at2759"/>
<sequence length="249" mass="26795">MVCSSMHEGRHREAHRKPAPVPPPKHTNGLSGPHRDELLRLLAAAAANVCQHEVKGHNCDEDKYLGLRLRRTESGSRCTGAKDYMAYAVYRVVSGPLHNKTILAYQGSSCDAHLVQDFKQMLGRFKSVADKAEAVYEDVGPDFITGHSLGGCIAEVVCSRTGCRGAAFNSPGPWSSEPDHCVVDGDKHGGAEFEIHLAVADPLVALANSNAGRRPHGHIGSEQSGAVHWHFAISGLHSMDAMVNDLGHL</sequence>
<dbReference type="AlphaFoldDB" id="A8J7N3"/>
<dbReference type="RefSeq" id="XP_042925692.1">
    <property type="nucleotide sequence ID" value="XM_043060563.1"/>
</dbReference>
<gene>
    <name evidence="2" type="ORF">CHLRE_03g154100v5</name>
</gene>
<proteinExistence type="predicted"/>
<dbReference type="HOGENOM" id="CLU_1117091_0_0_1"/>
<evidence type="ECO:0008006" key="4">
    <source>
        <dbReference type="Google" id="ProtNLM"/>
    </source>
</evidence>
<evidence type="ECO:0000256" key="1">
    <source>
        <dbReference type="SAM" id="MobiDB-lite"/>
    </source>
</evidence>
<protein>
    <recommendedName>
        <fullName evidence="4">Fungal lipase-like domain-containing protein</fullName>
    </recommendedName>
</protein>
<dbReference type="SUPFAM" id="SSF53474">
    <property type="entry name" value="alpha/beta-Hydrolases"/>
    <property type="match status" value="1"/>
</dbReference>
<dbReference type="Gramene" id="PNW84674">
    <property type="protein sequence ID" value="PNW84674"/>
    <property type="gene ID" value="CHLRE_03g154100v5"/>
</dbReference>
<dbReference type="InterPro" id="IPR029058">
    <property type="entry name" value="AB_hydrolase_fold"/>
</dbReference>
<dbReference type="KEGG" id="cre:CHLRE_03g154100v5"/>
<dbReference type="GeneID" id="5723092"/>
<reference evidence="2 3" key="1">
    <citation type="journal article" date="2007" name="Science">
        <title>The Chlamydomonas genome reveals the evolution of key animal and plant functions.</title>
        <authorList>
            <person name="Merchant S.S."/>
            <person name="Prochnik S.E."/>
            <person name="Vallon O."/>
            <person name="Harris E.H."/>
            <person name="Karpowicz S.J."/>
            <person name="Witman G.B."/>
            <person name="Terry A."/>
            <person name="Salamov A."/>
            <person name="Fritz-Laylin L.K."/>
            <person name="Marechal-Drouard L."/>
            <person name="Marshall W.F."/>
            <person name="Qu L.H."/>
            <person name="Nelson D.R."/>
            <person name="Sanderfoot A.A."/>
            <person name="Spalding M.H."/>
            <person name="Kapitonov V.V."/>
            <person name="Ren Q."/>
            <person name="Ferris P."/>
            <person name="Lindquist E."/>
            <person name="Shapiro H."/>
            <person name="Lucas S.M."/>
            <person name="Grimwood J."/>
            <person name="Schmutz J."/>
            <person name="Cardol P."/>
            <person name="Cerutti H."/>
            <person name="Chanfreau G."/>
            <person name="Chen C.L."/>
            <person name="Cognat V."/>
            <person name="Croft M.T."/>
            <person name="Dent R."/>
            <person name="Dutcher S."/>
            <person name="Fernandez E."/>
            <person name="Fukuzawa H."/>
            <person name="Gonzalez-Ballester D."/>
            <person name="Gonzalez-Halphen D."/>
            <person name="Hallmann A."/>
            <person name="Hanikenne M."/>
            <person name="Hippler M."/>
            <person name="Inwood W."/>
            <person name="Jabbari K."/>
            <person name="Kalanon M."/>
            <person name="Kuras R."/>
            <person name="Lefebvre P.A."/>
            <person name="Lemaire S.D."/>
            <person name="Lobanov A.V."/>
            <person name="Lohr M."/>
            <person name="Manuell A."/>
            <person name="Meier I."/>
            <person name="Mets L."/>
            <person name="Mittag M."/>
            <person name="Mittelmeier T."/>
            <person name="Moroney J.V."/>
            <person name="Moseley J."/>
            <person name="Napoli C."/>
            <person name="Nedelcu A.M."/>
            <person name="Niyogi K."/>
            <person name="Novoselov S.V."/>
            <person name="Paulsen I.T."/>
            <person name="Pazour G."/>
            <person name="Purton S."/>
            <person name="Ral J.P."/>
            <person name="Riano-Pachon D.M."/>
            <person name="Riekhof W."/>
            <person name="Rymarquis L."/>
            <person name="Schroda M."/>
            <person name="Stern D."/>
            <person name="Umen J."/>
            <person name="Willows R."/>
            <person name="Wilson N."/>
            <person name="Zimmer S.L."/>
            <person name="Allmer J."/>
            <person name="Balk J."/>
            <person name="Bisova K."/>
            <person name="Chen C.J."/>
            <person name="Elias M."/>
            <person name="Gendler K."/>
            <person name="Hauser C."/>
            <person name="Lamb M.R."/>
            <person name="Ledford H."/>
            <person name="Long J.C."/>
            <person name="Minagawa J."/>
            <person name="Page M.D."/>
            <person name="Pan J."/>
            <person name="Pootakham W."/>
            <person name="Roje S."/>
            <person name="Rose A."/>
            <person name="Stahlberg E."/>
            <person name="Terauchi A.M."/>
            <person name="Yang P."/>
            <person name="Ball S."/>
            <person name="Bowler C."/>
            <person name="Dieckmann C.L."/>
            <person name="Gladyshev V.N."/>
            <person name="Green P."/>
            <person name="Jorgensen R."/>
            <person name="Mayfield S."/>
            <person name="Mueller-Roeber B."/>
            <person name="Rajamani S."/>
            <person name="Sayre R.T."/>
            <person name="Brokstein P."/>
            <person name="Dubchak I."/>
            <person name="Goodstein D."/>
            <person name="Hornick L."/>
            <person name="Huang Y.W."/>
            <person name="Jhaveri J."/>
            <person name="Luo Y."/>
            <person name="Martinez D."/>
            <person name="Ngau W.C."/>
            <person name="Otillar B."/>
            <person name="Poliakov A."/>
            <person name="Porter A."/>
            <person name="Szajkowski L."/>
            <person name="Werner G."/>
            <person name="Zhou K."/>
            <person name="Grigoriev I.V."/>
            <person name="Rokhsar D.S."/>
            <person name="Grossman A.R."/>
        </authorList>
    </citation>
    <scope>NUCLEOTIDE SEQUENCE [LARGE SCALE GENOMIC DNA]</scope>
    <source>
        <strain evidence="3">CC-503</strain>
    </source>
</reference>
<dbReference type="RefSeq" id="XP_001697549.2">
    <property type="nucleotide sequence ID" value="XM_001697497.2"/>
</dbReference>
<organism evidence="2 3">
    <name type="scientific">Chlamydomonas reinhardtii</name>
    <name type="common">Chlamydomonas smithii</name>
    <dbReference type="NCBI Taxonomy" id="3055"/>
    <lineage>
        <taxon>Eukaryota</taxon>
        <taxon>Viridiplantae</taxon>
        <taxon>Chlorophyta</taxon>
        <taxon>core chlorophytes</taxon>
        <taxon>Chlorophyceae</taxon>
        <taxon>CS clade</taxon>
        <taxon>Chlamydomonadales</taxon>
        <taxon>Chlamydomonadaceae</taxon>
        <taxon>Chlamydomonas</taxon>
    </lineage>
</organism>
<dbReference type="eggNOG" id="ENOG502SGTR">
    <property type="taxonomic scope" value="Eukaryota"/>
</dbReference>
<evidence type="ECO:0000313" key="2">
    <source>
        <dbReference type="EMBL" id="PNW84674.1"/>
    </source>
</evidence>
<keyword evidence="3" id="KW-1185">Reference proteome</keyword>
<accession>A8J7N3</accession>
<dbReference type="Proteomes" id="UP000006906">
    <property type="component" value="Chromosome 3"/>
</dbReference>
<name>A8J7N3_CHLRE</name>